<reference evidence="2 3" key="1">
    <citation type="submission" date="2017-07" db="EMBL/GenBank/DDBJ databases">
        <title>Isolation and whole genome analysis of endospore-forming bacteria from heroin.</title>
        <authorList>
            <person name="Kalinowski J."/>
            <person name="Ahrens B."/>
            <person name="Al-Dilaimi A."/>
            <person name="Winkler A."/>
            <person name="Wibberg D."/>
            <person name="Schleenbecker U."/>
            <person name="Ruckert C."/>
            <person name="Wolfel R."/>
            <person name="Grass G."/>
        </authorList>
    </citation>
    <scope>NUCLEOTIDE SEQUENCE [LARGE SCALE GENOMIC DNA]</scope>
    <source>
        <strain evidence="2 3">7523-2</strain>
    </source>
</reference>
<gene>
    <name evidence="2" type="primary">proA</name>
    <name evidence="2" type="ORF">CHH61_23035</name>
</gene>
<protein>
    <submittedName>
        <fullName evidence="2">Gamma-glutamyl-phosphate reductase</fullName>
        <ecNumber evidence="2">1.2.1.41</ecNumber>
    </submittedName>
</protein>
<dbReference type="AlphaFoldDB" id="A0A268RKT3"/>
<keyword evidence="1 2" id="KW-0560">Oxidoreductase</keyword>
<organism evidence="2 3">
    <name type="scientific">Shouchella clausii</name>
    <name type="common">Alkalihalobacillus clausii</name>
    <dbReference type="NCBI Taxonomy" id="79880"/>
    <lineage>
        <taxon>Bacteria</taxon>
        <taxon>Bacillati</taxon>
        <taxon>Bacillota</taxon>
        <taxon>Bacilli</taxon>
        <taxon>Bacillales</taxon>
        <taxon>Bacillaceae</taxon>
        <taxon>Shouchella</taxon>
    </lineage>
</organism>
<dbReference type="SUPFAM" id="SSF53720">
    <property type="entry name" value="ALDH-like"/>
    <property type="match status" value="1"/>
</dbReference>
<sequence length="101" mass="11284">MSEVLQKGKSAKAASFMMVGISTEEKNEALAKIADQLLVDQEFILEENKKDLEAGRKNGLSESVLDRIMLNEKRILDMAEAIRLLITLKDPVGETLETIHK</sequence>
<accession>A0A268RKT3</accession>
<name>A0A268RKT3_SHOCL</name>
<evidence type="ECO:0000313" key="2">
    <source>
        <dbReference type="EMBL" id="PAF20436.1"/>
    </source>
</evidence>
<comment type="caution">
    <text evidence="2">The sequence shown here is derived from an EMBL/GenBank/DDBJ whole genome shotgun (WGS) entry which is preliminary data.</text>
</comment>
<dbReference type="Gene3D" id="3.40.605.10">
    <property type="entry name" value="Aldehyde Dehydrogenase, Chain A, domain 1"/>
    <property type="match status" value="1"/>
</dbReference>
<dbReference type="Proteomes" id="UP000216133">
    <property type="component" value="Unassembled WGS sequence"/>
</dbReference>
<dbReference type="PANTHER" id="PTHR11063">
    <property type="entry name" value="GLUTAMATE SEMIALDEHYDE DEHYDROGENASE"/>
    <property type="match status" value="1"/>
</dbReference>
<dbReference type="InterPro" id="IPR016162">
    <property type="entry name" value="Ald_DH_N"/>
</dbReference>
<dbReference type="InterPro" id="IPR016161">
    <property type="entry name" value="Ald_DH/histidinol_DH"/>
</dbReference>
<dbReference type="GO" id="GO:0004350">
    <property type="term" value="F:glutamate-5-semialdehyde dehydrogenase activity"/>
    <property type="evidence" value="ECO:0007669"/>
    <property type="project" value="UniProtKB-EC"/>
</dbReference>
<dbReference type="EC" id="1.2.1.41" evidence="2"/>
<feature type="non-terminal residue" evidence="2">
    <location>
        <position position="101"/>
    </location>
</feature>
<dbReference type="PANTHER" id="PTHR11063:SF8">
    <property type="entry name" value="DELTA-1-PYRROLINE-5-CARBOXYLATE SYNTHASE"/>
    <property type="match status" value="1"/>
</dbReference>
<proteinExistence type="predicted"/>
<evidence type="ECO:0000256" key="1">
    <source>
        <dbReference type="ARBA" id="ARBA00023002"/>
    </source>
</evidence>
<dbReference type="EMBL" id="NPBS01000261">
    <property type="protein sequence ID" value="PAF20436.1"/>
    <property type="molecule type" value="Genomic_DNA"/>
</dbReference>
<evidence type="ECO:0000313" key="3">
    <source>
        <dbReference type="Proteomes" id="UP000216133"/>
    </source>
</evidence>